<reference evidence="3" key="1">
    <citation type="journal article" date="2017" name="Biotechnol. Biofuels">
        <title>Evaluation of environmental bacterial communities as a factor affecting the growth of duckweed Lemna minor.</title>
        <authorList>
            <person name="Ishizawa H."/>
            <person name="Kuroda M."/>
            <person name="Morikawa M."/>
            <person name="Ike M."/>
        </authorList>
    </citation>
    <scope>NUCLEOTIDE SEQUENCE [LARGE SCALE GENOMIC DNA]</scope>
    <source>
        <strain evidence="3">M6</strain>
    </source>
</reference>
<evidence type="ECO:0000259" key="1">
    <source>
        <dbReference type="Pfam" id="PF13601"/>
    </source>
</evidence>
<protein>
    <submittedName>
        <fullName evidence="2">Regulatory protein, ArsR</fullName>
    </submittedName>
</protein>
<gene>
    <name evidence="2" type="ORF">EM6_1295</name>
</gene>
<dbReference type="Gene3D" id="1.10.10.10">
    <property type="entry name" value="Winged helix-like DNA-binding domain superfamily/Winged helix DNA-binding domain"/>
    <property type="match status" value="1"/>
</dbReference>
<dbReference type="AlphaFoldDB" id="A0A3G9G095"/>
<evidence type="ECO:0000313" key="3">
    <source>
        <dbReference type="Proteomes" id="UP000278756"/>
    </source>
</evidence>
<dbReference type="RefSeq" id="WP_126421220.1">
    <property type="nucleotide sequence ID" value="NZ_AP018827.1"/>
</dbReference>
<dbReference type="Proteomes" id="UP000278756">
    <property type="component" value="Chromosome 1"/>
</dbReference>
<dbReference type="InterPro" id="IPR036390">
    <property type="entry name" value="WH_DNA-bd_sf"/>
</dbReference>
<dbReference type="SUPFAM" id="SSF46785">
    <property type="entry name" value="Winged helix' DNA-binding domain"/>
    <property type="match status" value="1"/>
</dbReference>
<reference evidence="3" key="2">
    <citation type="journal article" date="2017" name="Plant Physiol. Biochem.">
        <title>Differential oxidative and antioxidative response of duckweed Lemna minor toward plant growth promoting/inhibiting bacteria.</title>
        <authorList>
            <person name="Ishizawa H."/>
            <person name="Kuroda M."/>
            <person name="Morikawa M."/>
            <person name="Ike M."/>
        </authorList>
    </citation>
    <scope>NUCLEOTIDE SEQUENCE [LARGE SCALE GENOMIC DNA]</scope>
    <source>
        <strain evidence="3">M6</strain>
    </source>
</reference>
<dbReference type="EMBL" id="AP018827">
    <property type="protein sequence ID" value="BBF80710.1"/>
    <property type="molecule type" value="Genomic_DNA"/>
</dbReference>
<dbReference type="InterPro" id="IPR036388">
    <property type="entry name" value="WH-like_DNA-bd_sf"/>
</dbReference>
<dbReference type="Pfam" id="PF13601">
    <property type="entry name" value="HTH_34"/>
    <property type="match status" value="1"/>
</dbReference>
<sequence>MPDEFNIERIDDVIHGRLRLGIMAFLSTAGSADFTTLKAKTQSTDGNLSVQVRKLEEANYVTVDKAFVGKKPVTTITLTEAGRAAFVDYLDAMRRLIDEAG</sequence>
<dbReference type="OrthoDB" id="5521380at2"/>
<dbReference type="PANTHER" id="PTHR37318">
    <property type="entry name" value="BSL7504 PROTEIN"/>
    <property type="match status" value="1"/>
</dbReference>
<evidence type="ECO:0000313" key="2">
    <source>
        <dbReference type="EMBL" id="BBF80710.1"/>
    </source>
</evidence>
<organism evidence="2 3">
    <name type="scientific">Asticcacaulis excentricus</name>
    <dbReference type="NCBI Taxonomy" id="78587"/>
    <lineage>
        <taxon>Bacteria</taxon>
        <taxon>Pseudomonadati</taxon>
        <taxon>Pseudomonadota</taxon>
        <taxon>Alphaproteobacteria</taxon>
        <taxon>Caulobacterales</taxon>
        <taxon>Caulobacteraceae</taxon>
        <taxon>Asticcacaulis</taxon>
    </lineage>
</organism>
<name>A0A3G9G095_9CAUL</name>
<dbReference type="PANTHER" id="PTHR37318:SF1">
    <property type="entry name" value="BSL7504 PROTEIN"/>
    <property type="match status" value="1"/>
</dbReference>
<proteinExistence type="predicted"/>
<accession>A0A3G9G095</accession>
<feature type="domain" description="Winged helix DNA-binding" evidence="1">
    <location>
        <begin position="18"/>
        <end position="97"/>
    </location>
</feature>
<dbReference type="InterPro" id="IPR027395">
    <property type="entry name" value="WH_DNA-bd_dom"/>
</dbReference>